<sequence length="126" mass="14447">MVSLITRCEPRTPPRTAVVRIQPRKGEPSKTSWNHHSYGAMLLKEPDDEKWDYVDEELRETLVKCLARDPDHRPDLQYLLDQALEKCQEEGEYVYAEGEVPATDQYALTWMAGVLNNATPGQYQGP</sequence>
<reference evidence="1" key="1">
    <citation type="journal article" date="2021" name="Nat. Commun.">
        <title>Genetic determinants of endophytism in the Arabidopsis root mycobiome.</title>
        <authorList>
            <person name="Mesny F."/>
            <person name="Miyauchi S."/>
            <person name="Thiergart T."/>
            <person name="Pickel B."/>
            <person name="Atanasova L."/>
            <person name="Karlsson M."/>
            <person name="Huettel B."/>
            <person name="Barry K.W."/>
            <person name="Haridas S."/>
            <person name="Chen C."/>
            <person name="Bauer D."/>
            <person name="Andreopoulos W."/>
            <person name="Pangilinan J."/>
            <person name="LaButti K."/>
            <person name="Riley R."/>
            <person name="Lipzen A."/>
            <person name="Clum A."/>
            <person name="Drula E."/>
            <person name="Henrissat B."/>
            <person name="Kohler A."/>
            <person name="Grigoriev I.V."/>
            <person name="Martin F.M."/>
            <person name="Hacquard S."/>
        </authorList>
    </citation>
    <scope>NUCLEOTIDE SEQUENCE</scope>
    <source>
        <strain evidence="1">MPI-SDFR-AT-0073</strain>
    </source>
</reference>
<gene>
    <name evidence="1" type="ORF">BKA67DRAFT_569149</name>
</gene>
<dbReference type="AlphaFoldDB" id="A0A9P8ZW63"/>
<dbReference type="InterPro" id="IPR011009">
    <property type="entry name" value="Kinase-like_dom_sf"/>
</dbReference>
<dbReference type="EMBL" id="JAGPXC010000005">
    <property type="protein sequence ID" value="KAH6653310.1"/>
    <property type="molecule type" value="Genomic_DNA"/>
</dbReference>
<evidence type="ECO:0000313" key="1">
    <source>
        <dbReference type="EMBL" id="KAH6653310.1"/>
    </source>
</evidence>
<dbReference type="GeneID" id="70131980"/>
<protein>
    <recommendedName>
        <fullName evidence="3">Protein kinase domain-containing protein</fullName>
    </recommendedName>
</protein>
<dbReference type="RefSeq" id="XP_045957587.1">
    <property type="nucleotide sequence ID" value="XM_046103088.1"/>
</dbReference>
<organism evidence="1 2">
    <name type="scientific">Truncatella angustata</name>
    <dbReference type="NCBI Taxonomy" id="152316"/>
    <lineage>
        <taxon>Eukaryota</taxon>
        <taxon>Fungi</taxon>
        <taxon>Dikarya</taxon>
        <taxon>Ascomycota</taxon>
        <taxon>Pezizomycotina</taxon>
        <taxon>Sordariomycetes</taxon>
        <taxon>Xylariomycetidae</taxon>
        <taxon>Amphisphaeriales</taxon>
        <taxon>Sporocadaceae</taxon>
        <taxon>Truncatella</taxon>
    </lineage>
</organism>
<accession>A0A9P8ZW63</accession>
<evidence type="ECO:0000313" key="2">
    <source>
        <dbReference type="Proteomes" id="UP000758603"/>
    </source>
</evidence>
<name>A0A9P8ZW63_9PEZI</name>
<keyword evidence="2" id="KW-1185">Reference proteome</keyword>
<dbReference type="Gene3D" id="1.10.510.10">
    <property type="entry name" value="Transferase(Phosphotransferase) domain 1"/>
    <property type="match status" value="1"/>
</dbReference>
<evidence type="ECO:0008006" key="3">
    <source>
        <dbReference type="Google" id="ProtNLM"/>
    </source>
</evidence>
<dbReference type="Proteomes" id="UP000758603">
    <property type="component" value="Unassembled WGS sequence"/>
</dbReference>
<dbReference type="SUPFAM" id="SSF56112">
    <property type="entry name" value="Protein kinase-like (PK-like)"/>
    <property type="match status" value="1"/>
</dbReference>
<comment type="caution">
    <text evidence="1">The sequence shown here is derived from an EMBL/GenBank/DDBJ whole genome shotgun (WGS) entry which is preliminary data.</text>
</comment>
<proteinExistence type="predicted"/>